<evidence type="ECO:0000256" key="1">
    <source>
        <dbReference type="SAM" id="Phobius"/>
    </source>
</evidence>
<dbReference type="Proteomes" id="UP001596473">
    <property type="component" value="Unassembled WGS sequence"/>
</dbReference>
<keyword evidence="1" id="KW-1133">Transmembrane helix</keyword>
<feature type="domain" description="Fido" evidence="2">
    <location>
        <begin position="263"/>
        <end position="403"/>
    </location>
</feature>
<evidence type="ECO:0000313" key="3">
    <source>
        <dbReference type="EMBL" id="MFC7418578.1"/>
    </source>
</evidence>
<accession>A0ABW2QS68</accession>
<evidence type="ECO:0000259" key="2">
    <source>
        <dbReference type="PROSITE" id="PS51459"/>
    </source>
</evidence>
<reference evidence="4" key="1">
    <citation type="journal article" date="2019" name="Int. J. Syst. Evol. Microbiol.">
        <title>The Global Catalogue of Microorganisms (GCM) 10K type strain sequencing project: providing services to taxonomists for standard genome sequencing and annotation.</title>
        <authorList>
            <consortium name="The Broad Institute Genomics Platform"/>
            <consortium name="The Broad Institute Genome Sequencing Center for Infectious Disease"/>
            <person name="Wu L."/>
            <person name="Ma J."/>
        </authorList>
    </citation>
    <scope>NUCLEOTIDE SEQUENCE [LARGE SCALE GENOMIC DNA]</scope>
    <source>
        <strain evidence="4">CCUG 62945</strain>
    </source>
</reference>
<name>A0ABW2QS68_9NEIS</name>
<proteinExistence type="predicted"/>
<evidence type="ECO:0000313" key="4">
    <source>
        <dbReference type="Proteomes" id="UP001596473"/>
    </source>
</evidence>
<gene>
    <name evidence="3" type="ORF">ACFQNF_01635</name>
</gene>
<dbReference type="InterPro" id="IPR040198">
    <property type="entry name" value="Fido_containing"/>
</dbReference>
<dbReference type="Pfam" id="PF02661">
    <property type="entry name" value="Fic"/>
    <property type="match status" value="1"/>
</dbReference>
<dbReference type="PANTHER" id="PTHR13504:SF38">
    <property type="entry name" value="FIDO DOMAIN-CONTAINING PROTEIN"/>
    <property type="match status" value="1"/>
</dbReference>
<dbReference type="EMBL" id="JBHTBQ010000004">
    <property type="protein sequence ID" value="MFC7418578.1"/>
    <property type="molecule type" value="Genomic_DNA"/>
</dbReference>
<feature type="transmembrane region" description="Helical" evidence="1">
    <location>
        <begin position="12"/>
        <end position="36"/>
    </location>
</feature>
<dbReference type="SUPFAM" id="SSF140931">
    <property type="entry name" value="Fic-like"/>
    <property type="match status" value="1"/>
</dbReference>
<dbReference type="Gene3D" id="1.10.3290.10">
    <property type="entry name" value="Fido-like domain"/>
    <property type="match status" value="1"/>
</dbReference>
<protein>
    <submittedName>
        <fullName evidence="3">Fic family protein</fullName>
    </submittedName>
</protein>
<dbReference type="PROSITE" id="PS51459">
    <property type="entry name" value="FIDO"/>
    <property type="match status" value="1"/>
</dbReference>
<dbReference type="InterPro" id="IPR036597">
    <property type="entry name" value="Fido-like_dom_sf"/>
</dbReference>
<dbReference type="RefSeq" id="WP_380185650.1">
    <property type="nucleotide sequence ID" value="NZ_JBHTBQ010000004.1"/>
</dbReference>
<keyword evidence="1" id="KW-0472">Membrane</keyword>
<dbReference type="InterPro" id="IPR003812">
    <property type="entry name" value="Fido"/>
</dbReference>
<organism evidence="3 4">
    <name type="scientific">Iodobacter arcticus</name>
    <dbReference type="NCBI Taxonomy" id="590593"/>
    <lineage>
        <taxon>Bacteria</taxon>
        <taxon>Pseudomonadati</taxon>
        <taxon>Pseudomonadota</taxon>
        <taxon>Betaproteobacteria</taxon>
        <taxon>Neisseriales</taxon>
        <taxon>Chitinibacteraceae</taxon>
        <taxon>Iodobacter</taxon>
    </lineage>
</organism>
<dbReference type="PANTHER" id="PTHR13504">
    <property type="entry name" value="FIDO DOMAIN-CONTAINING PROTEIN DDB_G0283145"/>
    <property type="match status" value="1"/>
</dbReference>
<sequence length="501" mass="56876">MQKTTAIRCGFFISGSVNMALIGIYVVYRAIIVAQFSKLRQRFRMSTAIKLLTSIQASQAGLTLAQLMAQHQDVPRRTAQRWIRQLISDQQMTAVGEGRARRYFARHYQSPVAAAAVYVREVDTFPSFIPLSADSRDIVAYIDQPVEARKPVGYQREFLDAYQPNQSWYLSESLRRQLHKIGKTAVAESPAGTYSRAILNRLLIDLSWASSRLEGNTYSRLDTRELIEQGKVAQGKGTIETQMILNHKTAIELLVENIASVGFNRYTLMNLHSALSENLMPNPSDEGRIRQHAVDIGKSVYRPLSASAQIEEALDILLDKVNQINDPFEQSFFMMVQLPYLQSFADVNKRTSRLAANLPLFRANLCPLTFLDVPEQAYSRATLGLYEMTRVELLRDLYVWAYERSTQEYLAIKQNLVEPDPIRLAWRDVIREAIRDVVRQPNADAFSVIQQIALEKVAEESRSGVQALIVEELRRLHEGVLARYGLRISEFEAWKAGQAAS</sequence>
<keyword evidence="4" id="KW-1185">Reference proteome</keyword>
<comment type="caution">
    <text evidence="3">The sequence shown here is derived from an EMBL/GenBank/DDBJ whole genome shotgun (WGS) entry which is preliminary data.</text>
</comment>
<keyword evidence="1" id="KW-0812">Transmembrane</keyword>